<organism evidence="1 2">
    <name type="scientific">Thiorhodococcus minor</name>
    <dbReference type="NCBI Taxonomy" id="57489"/>
    <lineage>
        <taxon>Bacteria</taxon>
        <taxon>Pseudomonadati</taxon>
        <taxon>Pseudomonadota</taxon>
        <taxon>Gammaproteobacteria</taxon>
        <taxon>Chromatiales</taxon>
        <taxon>Chromatiaceae</taxon>
        <taxon>Thiorhodococcus</taxon>
    </lineage>
</organism>
<evidence type="ECO:0000313" key="1">
    <source>
        <dbReference type="EMBL" id="NEV62630.1"/>
    </source>
</evidence>
<dbReference type="AlphaFoldDB" id="A0A6M0JYR0"/>
<dbReference type="EMBL" id="JAAIJQ010000031">
    <property type="protein sequence ID" value="NEV62630.1"/>
    <property type="molecule type" value="Genomic_DNA"/>
</dbReference>
<accession>A0A6M0JYR0</accession>
<evidence type="ECO:0000313" key="2">
    <source>
        <dbReference type="Proteomes" id="UP000483379"/>
    </source>
</evidence>
<keyword evidence="2" id="KW-1185">Reference proteome</keyword>
<proteinExistence type="predicted"/>
<protein>
    <submittedName>
        <fullName evidence="1">Uncharacterized protein</fullName>
    </submittedName>
</protein>
<dbReference type="RefSeq" id="WP_164453098.1">
    <property type="nucleotide sequence ID" value="NZ_JAAIJQ010000031.1"/>
</dbReference>
<sequence>MHRFRAALPPDTSRRLEDVSQEWEEARRAALRILELDSNALRKSIENIETAEAMLWLYEQINDIVAWHQAESKLLKTAAERLLCVLNDSIDEMRDDGPPD</sequence>
<gene>
    <name evidence="1" type="ORF">G3446_12130</name>
</gene>
<dbReference type="Proteomes" id="UP000483379">
    <property type="component" value="Unassembled WGS sequence"/>
</dbReference>
<name>A0A6M0JYR0_9GAMM</name>
<comment type="caution">
    <text evidence="1">The sequence shown here is derived from an EMBL/GenBank/DDBJ whole genome shotgun (WGS) entry which is preliminary data.</text>
</comment>
<reference evidence="1 2" key="1">
    <citation type="submission" date="2020-02" db="EMBL/GenBank/DDBJ databases">
        <title>Genome sequences of Thiorhodococcus mannitoliphagus and Thiorhodococcus minor, purple sulfur photosynthetic bacteria in the gammaproteobacterial family, Chromatiaceae.</title>
        <authorList>
            <person name="Aviles F.A."/>
            <person name="Meyer T.E."/>
            <person name="Kyndt J.A."/>
        </authorList>
    </citation>
    <scope>NUCLEOTIDE SEQUENCE [LARGE SCALE GENOMIC DNA]</scope>
    <source>
        <strain evidence="1 2">DSM 11518</strain>
    </source>
</reference>